<dbReference type="Proteomes" id="UP000240971">
    <property type="component" value="Unassembled WGS sequence"/>
</dbReference>
<organism evidence="1 2">
    <name type="scientific">Chitinophaga niastensis</name>
    <dbReference type="NCBI Taxonomy" id="536980"/>
    <lineage>
        <taxon>Bacteria</taxon>
        <taxon>Pseudomonadati</taxon>
        <taxon>Bacteroidota</taxon>
        <taxon>Chitinophagia</taxon>
        <taxon>Chitinophagales</taxon>
        <taxon>Chitinophagaceae</taxon>
        <taxon>Chitinophaga</taxon>
    </lineage>
</organism>
<keyword evidence="2" id="KW-1185">Reference proteome</keyword>
<evidence type="ECO:0000313" key="1">
    <source>
        <dbReference type="EMBL" id="PSL44287.1"/>
    </source>
</evidence>
<comment type="caution">
    <text evidence="1">The sequence shown here is derived from an EMBL/GenBank/DDBJ whole genome shotgun (WGS) entry which is preliminary data.</text>
</comment>
<accession>A0A2P8HDJ1</accession>
<sequence>MKRRFIATSLIAAYLSACGQKTDDSTVYKKQRLSKTDIQVLFSYYTQDGNHSAVTGGIGTEALQVYAPGFTITHQRDSLDAIQFNAGVDVITSASKDRIDFVLSSASRVDSRIYMNLGYSRLLKRSRIRAGINTGFSIESAYLSLPLGISISHVNITRTREISASLQCFFDDLRWGRLGGRSGETLMLIYPDELRYKQWFDIYLRRSFNLSFAFYQVINKRMQLAIFPELVYQRGLLSTPYHRVYFNDNDHTLKVENLPRERWKIPLGIQLNVFTGNNVIIRSYYRFYRDNFGITAHTLQVETPVKISPAFTLSPLARFYTQTAVRYFRPYKQHDIQESFYTSDYDLSHFNSYKLALTARYSLFKPLFGKYSFQDMELRYAFYKRSDQLTAHIISLLLDFNHTRK</sequence>
<dbReference type="OrthoDB" id="5450709at2"/>
<dbReference type="Pfam" id="PF12094">
    <property type="entry name" value="DUF3570"/>
    <property type="match status" value="1"/>
</dbReference>
<protein>
    <submittedName>
        <fullName evidence="1">Uncharacterized protein DUF3570</fullName>
    </submittedName>
</protein>
<name>A0A2P8HDJ1_CHINA</name>
<gene>
    <name evidence="1" type="ORF">CLV51_106153</name>
</gene>
<dbReference type="InterPro" id="IPR021953">
    <property type="entry name" value="DUF3570"/>
</dbReference>
<dbReference type="EMBL" id="PYAW01000006">
    <property type="protein sequence ID" value="PSL44287.1"/>
    <property type="molecule type" value="Genomic_DNA"/>
</dbReference>
<proteinExistence type="predicted"/>
<evidence type="ECO:0000313" key="2">
    <source>
        <dbReference type="Proteomes" id="UP000240971"/>
    </source>
</evidence>
<reference evidence="1 2" key="1">
    <citation type="submission" date="2018-03" db="EMBL/GenBank/DDBJ databases">
        <title>Genomic Encyclopedia of Archaeal and Bacterial Type Strains, Phase II (KMG-II): from individual species to whole genera.</title>
        <authorList>
            <person name="Goeker M."/>
        </authorList>
    </citation>
    <scope>NUCLEOTIDE SEQUENCE [LARGE SCALE GENOMIC DNA]</scope>
    <source>
        <strain evidence="1 2">DSM 24859</strain>
    </source>
</reference>
<dbReference type="AlphaFoldDB" id="A0A2P8HDJ1"/>
<dbReference type="RefSeq" id="WP_106530571.1">
    <property type="nucleotide sequence ID" value="NZ_PYAW01000006.1"/>
</dbReference>